<dbReference type="RefSeq" id="WP_229162472.1">
    <property type="nucleotide sequence ID" value="NZ_JAJEWP010000006.1"/>
</dbReference>
<feature type="compositionally biased region" description="Basic and acidic residues" evidence="6">
    <location>
        <begin position="211"/>
        <end position="225"/>
    </location>
</feature>
<sequence length="225" mass="24380">MSTPKTAQLHRFYEDILALLCAGVLVSLGILIFNTQGVLAGGSAGIALIGAQLLPVSFGMLFFAVNLPFYILSWRQLGKRFTINTFVSVSFISVLSEQLQRVIHINDVHPLIAATVGGTLIGVGLLIMFRHHSSLGGLGILAFYLQNRFNIRAGKFQMAADCTILMSSGLLFGAQIMLLSVISAITLNLLLAVNHKPGRYQGTSTRPRTHPKPEPVHDDSECPSH</sequence>
<reference evidence="8 9" key="1">
    <citation type="submission" date="2021-10" db="EMBL/GenBank/DDBJ databases">
        <title>Draft genome of Aestuariibacter halophilus JC2043.</title>
        <authorList>
            <person name="Emsley S.A."/>
            <person name="Pfannmuller K.M."/>
            <person name="Ushijima B."/>
            <person name="Saw J.H."/>
            <person name="Videau P."/>
        </authorList>
    </citation>
    <scope>NUCLEOTIDE SEQUENCE [LARGE SCALE GENOMIC DNA]</scope>
    <source>
        <strain evidence="8 9">JC2043</strain>
    </source>
</reference>
<feature type="transmembrane region" description="Helical" evidence="7">
    <location>
        <begin position="171"/>
        <end position="191"/>
    </location>
</feature>
<organism evidence="8 9">
    <name type="scientific">Fluctibacter halophilus</name>
    <dbReference type="NCBI Taxonomy" id="226011"/>
    <lineage>
        <taxon>Bacteria</taxon>
        <taxon>Pseudomonadati</taxon>
        <taxon>Pseudomonadota</taxon>
        <taxon>Gammaproteobacteria</taxon>
        <taxon>Alteromonadales</taxon>
        <taxon>Alteromonadaceae</taxon>
        <taxon>Fluctibacter</taxon>
    </lineage>
</organism>
<keyword evidence="9" id="KW-1185">Reference proteome</keyword>
<comment type="caution">
    <text evidence="8">The sequence shown here is derived from an EMBL/GenBank/DDBJ whole genome shotgun (WGS) entry which is preliminary data.</text>
</comment>
<evidence type="ECO:0000256" key="4">
    <source>
        <dbReference type="ARBA" id="ARBA00022989"/>
    </source>
</evidence>
<accession>A0ABS8GBU0</accession>
<feature type="transmembrane region" description="Helical" evidence="7">
    <location>
        <begin position="45"/>
        <end position="69"/>
    </location>
</feature>
<evidence type="ECO:0000256" key="6">
    <source>
        <dbReference type="SAM" id="MobiDB-lite"/>
    </source>
</evidence>
<protein>
    <submittedName>
        <fullName evidence="8">YitT family protein</fullName>
    </submittedName>
</protein>
<keyword evidence="2" id="KW-1003">Cell membrane</keyword>
<feature type="transmembrane region" description="Helical" evidence="7">
    <location>
        <begin position="111"/>
        <end position="128"/>
    </location>
</feature>
<evidence type="ECO:0000256" key="1">
    <source>
        <dbReference type="ARBA" id="ARBA00004651"/>
    </source>
</evidence>
<keyword evidence="4 7" id="KW-1133">Transmembrane helix</keyword>
<dbReference type="PANTHER" id="PTHR33545">
    <property type="entry name" value="UPF0750 MEMBRANE PROTEIN YITT-RELATED"/>
    <property type="match status" value="1"/>
</dbReference>
<evidence type="ECO:0000256" key="5">
    <source>
        <dbReference type="ARBA" id="ARBA00023136"/>
    </source>
</evidence>
<dbReference type="EMBL" id="JAJEWP010000006">
    <property type="protein sequence ID" value="MCC2618012.1"/>
    <property type="molecule type" value="Genomic_DNA"/>
</dbReference>
<keyword evidence="5 7" id="KW-0472">Membrane</keyword>
<name>A0ABS8GBU0_9ALTE</name>
<dbReference type="InterPro" id="IPR051461">
    <property type="entry name" value="UPF0750_membrane"/>
</dbReference>
<dbReference type="InterPro" id="IPR003740">
    <property type="entry name" value="YitT"/>
</dbReference>
<gene>
    <name evidence="8" type="ORF">LJ739_17290</name>
</gene>
<dbReference type="Proteomes" id="UP001520878">
    <property type="component" value="Unassembled WGS sequence"/>
</dbReference>
<dbReference type="Pfam" id="PF02588">
    <property type="entry name" value="YitT_membrane"/>
    <property type="match status" value="1"/>
</dbReference>
<evidence type="ECO:0000256" key="2">
    <source>
        <dbReference type="ARBA" id="ARBA00022475"/>
    </source>
</evidence>
<evidence type="ECO:0000256" key="3">
    <source>
        <dbReference type="ARBA" id="ARBA00022692"/>
    </source>
</evidence>
<evidence type="ECO:0000256" key="7">
    <source>
        <dbReference type="SAM" id="Phobius"/>
    </source>
</evidence>
<evidence type="ECO:0000313" key="9">
    <source>
        <dbReference type="Proteomes" id="UP001520878"/>
    </source>
</evidence>
<feature type="region of interest" description="Disordered" evidence="6">
    <location>
        <begin position="200"/>
        <end position="225"/>
    </location>
</feature>
<proteinExistence type="predicted"/>
<feature type="transmembrane region" description="Helical" evidence="7">
    <location>
        <begin position="12"/>
        <end position="33"/>
    </location>
</feature>
<keyword evidence="3 7" id="KW-0812">Transmembrane</keyword>
<comment type="subcellular location">
    <subcellularLocation>
        <location evidence="1">Cell membrane</location>
        <topology evidence="1">Multi-pass membrane protein</topology>
    </subcellularLocation>
</comment>
<dbReference type="PANTHER" id="PTHR33545:SF5">
    <property type="entry name" value="UPF0750 MEMBRANE PROTEIN YITT"/>
    <property type="match status" value="1"/>
</dbReference>
<evidence type="ECO:0000313" key="8">
    <source>
        <dbReference type="EMBL" id="MCC2618012.1"/>
    </source>
</evidence>